<dbReference type="Pfam" id="PF03808">
    <property type="entry name" value="Glyco_tran_WecG"/>
    <property type="match status" value="1"/>
</dbReference>
<feature type="transmembrane region" description="Helical" evidence="3">
    <location>
        <begin position="112"/>
        <end position="132"/>
    </location>
</feature>
<dbReference type="GO" id="GO:0016758">
    <property type="term" value="F:hexosyltransferase activity"/>
    <property type="evidence" value="ECO:0007669"/>
    <property type="project" value="TreeGrafter"/>
</dbReference>
<protein>
    <submittedName>
        <fullName evidence="4">Glycosyl transferase GT26 family</fullName>
    </submittedName>
</protein>
<keyword evidence="3" id="KW-0472">Membrane</keyword>
<keyword evidence="5" id="KW-1185">Reference proteome</keyword>
<dbReference type="CAZy" id="GT26">
    <property type="family name" value="Glycosyltransferase Family 26"/>
</dbReference>
<keyword evidence="3" id="KW-0812">Transmembrane</keyword>
<evidence type="ECO:0000256" key="2">
    <source>
        <dbReference type="ARBA" id="ARBA00022679"/>
    </source>
</evidence>
<dbReference type="KEGG" id="bpb:bpr_I0514"/>
<organism evidence="4 5">
    <name type="scientific">Butyrivibrio proteoclasticus (strain ATCC 51982 / DSM 14932 / B316)</name>
    <name type="common">Clostridium proteoclasticum</name>
    <dbReference type="NCBI Taxonomy" id="515622"/>
    <lineage>
        <taxon>Bacteria</taxon>
        <taxon>Bacillati</taxon>
        <taxon>Bacillota</taxon>
        <taxon>Clostridia</taxon>
        <taxon>Lachnospirales</taxon>
        <taxon>Lachnospiraceae</taxon>
        <taxon>Butyrivibrio</taxon>
    </lineage>
</organism>
<dbReference type="EMBL" id="CP001810">
    <property type="protein sequence ID" value="ADL33260.1"/>
    <property type="molecule type" value="Genomic_DNA"/>
</dbReference>
<feature type="transmembrane region" description="Helical" evidence="3">
    <location>
        <begin position="46"/>
        <end position="66"/>
    </location>
</feature>
<dbReference type="STRING" id="515622.bpr_I0514"/>
<dbReference type="NCBIfam" id="TIGR00696">
    <property type="entry name" value="wecG_tagA_cpsF"/>
    <property type="match status" value="1"/>
</dbReference>
<name>E0S059_BUTPB</name>
<proteinExistence type="predicted"/>
<dbReference type="HOGENOM" id="CLU_577072_0_0_9"/>
<evidence type="ECO:0000313" key="5">
    <source>
        <dbReference type="Proteomes" id="UP000001299"/>
    </source>
</evidence>
<keyword evidence="3" id="KW-1133">Transmembrane helix</keyword>
<keyword evidence="2 4" id="KW-0808">Transferase</keyword>
<dbReference type="CDD" id="cd06533">
    <property type="entry name" value="Glyco_transf_WecG_TagA"/>
    <property type="match status" value="1"/>
</dbReference>
<gene>
    <name evidence="4" type="ordered locus">bpr_I0514</name>
</gene>
<dbReference type="Proteomes" id="UP000001299">
    <property type="component" value="Chromosome 1"/>
</dbReference>
<sequence>MMGMGRRFSKKKLFVLDELALVLAFFTALIVRYTRMFSIWTTFYDGLYVSLLVFIVLVQAIIFMGYDARRASIMAQDKVQNVFSVIKGRILLFIAIIIYLYVIQQATNSSRFVIPAIVVIDAVYEFVFRMLLKRHYINKYGDGSEKVLEIRAPYPEESRIIELIADGKTKKALIYPQGADETKTNMIIEILEKNGIHPYVALDSLGYMVRSGIVSDINDHASIPVAVRSEHCDLFGIHYAVARTEEAVLHVIRHIHELSGEYICFSNVHTSVMGKENQDYRRVLNASAFTFPDGNPIAQFQQKMGFELSERVAGPDFMDHMFKNTADGRISHYFYGASQETLDALKENLLAKYPDINIKGMYSPPFRALSPEEDKANVDMINAANADIVWIGLGAPKQEKWMRDHKGQIHGVMMGVGAGFDFHAGTIRRAPKWIQNIGFEWLYRLFQDPGRLVKRYFVTNVKYMYYMLLEKFR</sequence>
<reference evidence="4 5" key="1">
    <citation type="journal article" date="2010" name="PLoS ONE">
        <title>The glycobiome of the rumen bacterium Butyrivibrio proteoclasticus B316(T) highlights adaptation to a polysaccharide-rich environment.</title>
        <authorList>
            <person name="Kelly W.J."/>
            <person name="Leahy S.C."/>
            <person name="Altermann E."/>
            <person name="Yeoman C.J."/>
            <person name="Dunne J.C."/>
            <person name="Kong Z."/>
            <person name="Pacheco D.M."/>
            <person name="Li D."/>
            <person name="Noel S.J."/>
            <person name="Moon C.D."/>
            <person name="Cookson A.L."/>
            <person name="Attwood G.T."/>
        </authorList>
    </citation>
    <scope>NUCLEOTIDE SEQUENCE [LARGE SCALE GENOMIC DNA]</scope>
    <source>
        <strain evidence="5">ATCC 51982 / DSM 14932 / B316</strain>
    </source>
</reference>
<evidence type="ECO:0000313" key="4">
    <source>
        <dbReference type="EMBL" id="ADL33260.1"/>
    </source>
</evidence>
<evidence type="ECO:0000256" key="3">
    <source>
        <dbReference type="SAM" id="Phobius"/>
    </source>
</evidence>
<dbReference type="InterPro" id="IPR004629">
    <property type="entry name" value="WecG_TagA_CpsF"/>
</dbReference>
<feature type="transmembrane region" description="Helical" evidence="3">
    <location>
        <begin position="86"/>
        <end position="106"/>
    </location>
</feature>
<dbReference type="eggNOG" id="COG1922">
    <property type="taxonomic scope" value="Bacteria"/>
</dbReference>
<dbReference type="AlphaFoldDB" id="E0S059"/>
<evidence type="ECO:0000256" key="1">
    <source>
        <dbReference type="ARBA" id="ARBA00022676"/>
    </source>
</evidence>
<dbReference type="PANTHER" id="PTHR34136">
    <property type="match status" value="1"/>
</dbReference>
<keyword evidence="1" id="KW-0328">Glycosyltransferase</keyword>
<accession>E0S059</accession>
<dbReference type="PANTHER" id="PTHR34136:SF1">
    <property type="entry name" value="UDP-N-ACETYL-D-MANNOSAMINURONIC ACID TRANSFERASE"/>
    <property type="match status" value="1"/>
</dbReference>